<accession>A0ABS3G0I7</accession>
<dbReference type="InterPro" id="IPR000182">
    <property type="entry name" value="GNAT_dom"/>
</dbReference>
<keyword evidence="1" id="KW-0808">Transferase</keyword>
<dbReference type="EMBL" id="JAFLNL010000001">
    <property type="protein sequence ID" value="MBO0352895.1"/>
    <property type="molecule type" value="Genomic_DNA"/>
</dbReference>
<dbReference type="InterPro" id="IPR016181">
    <property type="entry name" value="Acyl_CoA_acyltransferase"/>
</dbReference>
<organism evidence="4 5">
    <name type="scientific">Flagellimonas aurea</name>
    <dbReference type="NCBI Taxonomy" id="2915619"/>
    <lineage>
        <taxon>Bacteria</taxon>
        <taxon>Pseudomonadati</taxon>
        <taxon>Bacteroidota</taxon>
        <taxon>Flavobacteriia</taxon>
        <taxon>Flavobacteriales</taxon>
        <taxon>Flavobacteriaceae</taxon>
        <taxon>Flagellimonas</taxon>
    </lineage>
</organism>
<protein>
    <submittedName>
        <fullName evidence="4">GNAT family N-acetyltransferase</fullName>
    </submittedName>
</protein>
<dbReference type="PANTHER" id="PTHR43877:SF2">
    <property type="entry name" value="AMINOALKYLPHOSPHONATE N-ACETYLTRANSFERASE-RELATED"/>
    <property type="match status" value="1"/>
</dbReference>
<dbReference type="Proteomes" id="UP000664044">
    <property type="component" value="Unassembled WGS sequence"/>
</dbReference>
<evidence type="ECO:0000313" key="4">
    <source>
        <dbReference type="EMBL" id="MBO0352895.1"/>
    </source>
</evidence>
<evidence type="ECO:0000259" key="3">
    <source>
        <dbReference type="PROSITE" id="PS51186"/>
    </source>
</evidence>
<reference evidence="4 5" key="1">
    <citation type="submission" date="2021-03" db="EMBL/GenBank/DDBJ databases">
        <title>Muricauda lutimaris sp. nov. and Muricauda ruestringensis sp. nov, two marine members of the Flavobacteriaceae isolated from deep sea sediments of Western Pacific.</title>
        <authorList>
            <person name="Zhao S."/>
            <person name="Liu R."/>
        </authorList>
    </citation>
    <scope>NUCLEOTIDE SEQUENCE [LARGE SCALE GENOMIC DNA]</scope>
    <source>
        <strain evidence="4 5">BC31-1-A7</strain>
    </source>
</reference>
<name>A0ABS3G0I7_9FLAO</name>
<keyword evidence="5" id="KW-1185">Reference proteome</keyword>
<feature type="domain" description="N-acetyltransferase" evidence="3">
    <location>
        <begin position="3"/>
        <end position="172"/>
    </location>
</feature>
<dbReference type="RefSeq" id="WP_207031303.1">
    <property type="nucleotide sequence ID" value="NZ_JAFLNL010000001.1"/>
</dbReference>
<dbReference type="Gene3D" id="3.40.630.30">
    <property type="match status" value="1"/>
</dbReference>
<evidence type="ECO:0000256" key="2">
    <source>
        <dbReference type="ARBA" id="ARBA00023315"/>
    </source>
</evidence>
<dbReference type="PANTHER" id="PTHR43877">
    <property type="entry name" value="AMINOALKYLPHOSPHONATE N-ACETYLTRANSFERASE-RELATED-RELATED"/>
    <property type="match status" value="1"/>
</dbReference>
<sequence>MSLHFRECEGTDLDTLVNISKSTFSDAFEKDNDPEDFQKYINEAFHYKKLAAELANRDSLFHFVYDDETLVGYFKLNIGAAQTDVHDPNALEIERIYVIGEHQGKKIGSWMLKKVMAQAESLKKNYIWLGVWEHNPKAIQFYQRHGFAKFGEHPYYIGSDRQTDWLLRLNIK</sequence>
<comment type="caution">
    <text evidence="4">The sequence shown here is derived from an EMBL/GenBank/DDBJ whole genome shotgun (WGS) entry which is preliminary data.</text>
</comment>
<proteinExistence type="predicted"/>
<dbReference type="PROSITE" id="PS51186">
    <property type="entry name" value="GNAT"/>
    <property type="match status" value="1"/>
</dbReference>
<gene>
    <name evidence="4" type="ORF">J0656_02625</name>
</gene>
<keyword evidence="2" id="KW-0012">Acyltransferase</keyword>
<dbReference type="Pfam" id="PF00583">
    <property type="entry name" value="Acetyltransf_1"/>
    <property type="match status" value="1"/>
</dbReference>
<dbReference type="CDD" id="cd04301">
    <property type="entry name" value="NAT_SF"/>
    <property type="match status" value="1"/>
</dbReference>
<dbReference type="SUPFAM" id="SSF55729">
    <property type="entry name" value="Acyl-CoA N-acyltransferases (Nat)"/>
    <property type="match status" value="1"/>
</dbReference>
<evidence type="ECO:0000256" key="1">
    <source>
        <dbReference type="ARBA" id="ARBA00022679"/>
    </source>
</evidence>
<evidence type="ECO:0000313" key="5">
    <source>
        <dbReference type="Proteomes" id="UP000664044"/>
    </source>
</evidence>
<dbReference type="InterPro" id="IPR050832">
    <property type="entry name" value="Bact_Acetyltransf"/>
</dbReference>